<dbReference type="GO" id="GO:0042273">
    <property type="term" value="P:ribosomal large subunit biogenesis"/>
    <property type="evidence" value="ECO:0007669"/>
    <property type="project" value="TreeGrafter"/>
</dbReference>
<feature type="region of interest" description="Disordered" evidence="6">
    <location>
        <begin position="277"/>
        <end position="379"/>
    </location>
</feature>
<dbReference type="InterPro" id="IPR008610">
    <property type="entry name" value="Ebp2"/>
</dbReference>
<evidence type="ECO:0000313" key="8">
    <source>
        <dbReference type="Proteomes" id="UP000322873"/>
    </source>
</evidence>
<keyword evidence="8" id="KW-1185">Reference proteome</keyword>
<evidence type="ECO:0000256" key="3">
    <source>
        <dbReference type="ARBA" id="ARBA00022517"/>
    </source>
</evidence>
<evidence type="ECO:0000256" key="5">
    <source>
        <dbReference type="ARBA" id="ARBA00023242"/>
    </source>
</evidence>
<feature type="compositionally biased region" description="Acidic residues" evidence="6">
    <location>
        <begin position="52"/>
        <end position="71"/>
    </location>
</feature>
<feature type="region of interest" description="Disordered" evidence="6">
    <location>
        <begin position="542"/>
        <end position="561"/>
    </location>
</feature>
<feature type="compositionally biased region" description="Acidic residues" evidence="6">
    <location>
        <begin position="81"/>
        <end position="114"/>
    </location>
</feature>
<comment type="caution">
    <text evidence="7">The sequence shown here is derived from an EMBL/GenBank/DDBJ whole genome shotgun (WGS) entry which is preliminary data.</text>
</comment>
<feature type="compositionally biased region" description="Basic and acidic residues" evidence="6">
    <location>
        <begin position="301"/>
        <end position="314"/>
    </location>
</feature>
<gene>
    <name evidence="7" type="ORF">EYC84_007921</name>
</gene>
<keyword evidence="4" id="KW-0175">Coiled coil</keyword>
<reference evidence="7 8" key="1">
    <citation type="submission" date="2019-06" db="EMBL/GenBank/DDBJ databases">
        <title>Genome Sequence of the Brown Rot Fungal Pathogen Monilinia fructicola.</title>
        <authorList>
            <person name="De Miccolis Angelini R.M."/>
            <person name="Landi L."/>
            <person name="Abate D."/>
            <person name="Pollastro S."/>
            <person name="Romanazzi G."/>
            <person name="Faretra F."/>
        </authorList>
    </citation>
    <scope>NUCLEOTIDE SEQUENCE [LARGE SCALE GENOMIC DNA]</scope>
    <source>
        <strain evidence="7 8">Mfrc123</strain>
    </source>
</reference>
<feature type="compositionally biased region" description="Acidic residues" evidence="6">
    <location>
        <begin position="288"/>
        <end position="300"/>
    </location>
</feature>
<protein>
    <submittedName>
        <fullName evidence="7">Uncharacterized protein</fullName>
    </submittedName>
</protein>
<name>A0A5M9JPM5_MONFR</name>
<evidence type="ECO:0000313" key="7">
    <source>
        <dbReference type="EMBL" id="KAA8568945.1"/>
    </source>
</evidence>
<dbReference type="PANTHER" id="PTHR13028">
    <property type="entry name" value="RRNA PROCESSING PROTEIN EBNA1-BINDING PROTEIN-RELATED"/>
    <property type="match status" value="1"/>
</dbReference>
<evidence type="ECO:0000256" key="4">
    <source>
        <dbReference type="ARBA" id="ARBA00023054"/>
    </source>
</evidence>
<evidence type="ECO:0000256" key="6">
    <source>
        <dbReference type="SAM" id="MobiDB-lite"/>
    </source>
</evidence>
<comment type="subcellular location">
    <subcellularLocation>
        <location evidence="1">Nucleus</location>
        <location evidence="1">Nucleolus</location>
    </subcellularLocation>
</comment>
<evidence type="ECO:0000256" key="1">
    <source>
        <dbReference type="ARBA" id="ARBA00004604"/>
    </source>
</evidence>
<feature type="compositionally biased region" description="Basic and acidic residues" evidence="6">
    <location>
        <begin position="34"/>
        <end position="51"/>
    </location>
</feature>
<dbReference type="PANTHER" id="PTHR13028:SF0">
    <property type="entry name" value="RRNA-PROCESSING PROTEIN EBP2-RELATED"/>
    <property type="match status" value="1"/>
</dbReference>
<dbReference type="GO" id="GO:0034399">
    <property type="term" value="C:nuclear periphery"/>
    <property type="evidence" value="ECO:0007669"/>
    <property type="project" value="TreeGrafter"/>
</dbReference>
<dbReference type="GO" id="GO:0006364">
    <property type="term" value="P:rRNA processing"/>
    <property type="evidence" value="ECO:0007669"/>
    <property type="project" value="TreeGrafter"/>
</dbReference>
<feature type="compositionally biased region" description="Polar residues" evidence="6">
    <location>
        <begin position="551"/>
        <end position="561"/>
    </location>
</feature>
<proteinExistence type="inferred from homology"/>
<evidence type="ECO:0000256" key="2">
    <source>
        <dbReference type="ARBA" id="ARBA00007336"/>
    </source>
</evidence>
<dbReference type="Pfam" id="PF05890">
    <property type="entry name" value="Ebp2"/>
    <property type="match status" value="1"/>
</dbReference>
<feature type="region of interest" description="Disordered" evidence="6">
    <location>
        <begin position="28"/>
        <end position="114"/>
    </location>
</feature>
<dbReference type="AlphaFoldDB" id="A0A5M9JPM5"/>
<accession>A0A5M9JPM5</accession>
<dbReference type="VEuPathDB" id="FungiDB:MFRU_017g01180"/>
<organism evidence="7 8">
    <name type="scientific">Monilinia fructicola</name>
    <name type="common">Brown rot fungus</name>
    <name type="synonym">Ciboria fructicola</name>
    <dbReference type="NCBI Taxonomy" id="38448"/>
    <lineage>
        <taxon>Eukaryota</taxon>
        <taxon>Fungi</taxon>
        <taxon>Dikarya</taxon>
        <taxon>Ascomycota</taxon>
        <taxon>Pezizomycotina</taxon>
        <taxon>Leotiomycetes</taxon>
        <taxon>Helotiales</taxon>
        <taxon>Sclerotiniaceae</taxon>
        <taxon>Monilinia</taxon>
    </lineage>
</organism>
<comment type="similarity">
    <text evidence="2">Belongs to the EBP2 family.</text>
</comment>
<dbReference type="GO" id="GO:0030687">
    <property type="term" value="C:preribosome, large subunit precursor"/>
    <property type="evidence" value="ECO:0007669"/>
    <property type="project" value="TreeGrafter"/>
</dbReference>
<sequence length="626" mass="70407">MVTKSRLKMALAADKKIDFQKLHQKKVAKLARKGKVEKGGEKSEKSEKQSQDEDSEEGDSEDEEEEEDEEGNGPTEIDFAAIDESDSDSSVGGDEDEEDNEEEDEDDEDIPMSDLEDLDDEEREDMIPHQRLTINNTVALTAALKRISLPIATLPFSEHQSITSDKPTEIADVSDDLNRELAFYSQSLEAVKSARALLKAEGVAFTRPTDYFAEMVKADEHMEKIKRKLVDEAAGKKASADARKQRDLKKFGKQVQVAKLQERDKERKQTLDKIKTLKRKRQGADNENTNEADLFDVALEEETKSTGGRNDRKGAPNKRQKKDEKFGHGGKKRFKKSGDAISSGDLTGFSVKKMKGGGARGGAKGGAKSRPGKARRADVRGREEISENIMNIFVFTTYLLTSLGLPKKALCDIWYGIHSPISFPFSLVFHPISFPILYFNPFFHLPSASHHFLMPVPTPSSSNSSPNHPIHSISLSLLSFHLIQFLLPPNMISLASHGEKKTGTKKKEKTPLSSYSSQNRFRHNKCIDFIKPSNPNIPSKPTIPIKPHQPVNHSQPTQKSQRYNQSNLNFLIHQTRKSKENVILIIEQWDDNDIHLLSSHNPLILSLPNLKKRERERERKGMPEKG</sequence>
<keyword evidence="3" id="KW-0690">Ribosome biogenesis</keyword>
<dbReference type="Proteomes" id="UP000322873">
    <property type="component" value="Unassembled WGS sequence"/>
</dbReference>
<feature type="compositionally biased region" description="Gly residues" evidence="6">
    <location>
        <begin position="356"/>
        <end position="365"/>
    </location>
</feature>
<keyword evidence="5" id="KW-0539">Nucleus</keyword>
<dbReference type="EMBL" id="VICG01000009">
    <property type="protein sequence ID" value="KAA8568945.1"/>
    <property type="molecule type" value="Genomic_DNA"/>
</dbReference>
<dbReference type="GO" id="GO:0005730">
    <property type="term" value="C:nucleolus"/>
    <property type="evidence" value="ECO:0007669"/>
    <property type="project" value="UniProtKB-SubCell"/>
</dbReference>